<evidence type="ECO:0000256" key="3">
    <source>
        <dbReference type="ARBA" id="ARBA00022552"/>
    </source>
</evidence>
<dbReference type="EC" id="3.6.4.13" evidence="17"/>
<keyword evidence="7 16" id="KW-0067">ATP-binding</keyword>
<evidence type="ECO:0000256" key="9">
    <source>
        <dbReference type="ARBA" id="ARBA00023054"/>
    </source>
</evidence>
<dbReference type="Pfam" id="PF23681">
    <property type="entry name" value="CTT_SPB4"/>
    <property type="match status" value="1"/>
</dbReference>
<keyword evidence="2" id="KW-0690">Ribosome biogenesis</keyword>
<dbReference type="GO" id="GO:0005524">
    <property type="term" value="F:ATP binding"/>
    <property type="evidence" value="ECO:0007669"/>
    <property type="project" value="UniProtKB-UniRule"/>
</dbReference>
<dbReference type="GO" id="GO:0016887">
    <property type="term" value="F:ATP hydrolysis activity"/>
    <property type="evidence" value="ECO:0007669"/>
    <property type="project" value="RHEA"/>
</dbReference>
<evidence type="ECO:0000256" key="10">
    <source>
        <dbReference type="ARBA" id="ARBA00023242"/>
    </source>
</evidence>
<evidence type="ECO:0000313" key="22">
    <source>
        <dbReference type="EMBL" id="OQE38311.1"/>
    </source>
</evidence>
<dbReference type="EMBL" id="MDDG01000008">
    <property type="protein sequence ID" value="OQE38311.1"/>
    <property type="molecule type" value="Genomic_DNA"/>
</dbReference>
<evidence type="ECO:0000313" key="23">
    <source>
        <dbReference type="Proteomes" id="UP000191500"/>
    </source>
</evidence>
<dbReference type="Gene3D" id="3.40.50.300">
    <property type="entry name" value="P-loop containing nucleotide triphosphate hydrolases"/>
    <property type="match status" value="2"/>
</dbReference>
<feature type="compositionally biased region" description="Basic and acidic residues" evidence="18">
    <location>
        <begin position="555"/>
        <end position="588"/>
    </location>
</feature>
<gene>
    <name evidence="22" type="ORF">PENCOP_c008G08858</name>
</gene>
<dbReference type="PROSITE" id="PS51195">
    <property type="entry name" value="Q_MOTIF"/>
    <property type="match status" value="1"/>
</dbReference>
<comment type="function">
    <text evidence="11">ATP-binding RNA helicase involved in the biogenesis of 60S ribosomal subunits. Binds 90S pre-ribosomal particles and dissociates from pre-60S ribosomal particles after processing of 27SB pre-rRNA. Required for the normal formation of 18S rRNA through the processing of pre-rRNAs at sites A0, A1 and A2, and the normal formation of 25S and 5.8S rRNAs through the processing of pre-rRNAs at sites C1 and C2.</text>
</comment>
<evidence type="ECO:0000256" key="17">
    <source>
        <dbReference type="RuleBase" id="RU365068"/>
    </source>
</evidence>
<keyword evidence="8 17" id="KW-0694">RNA-binding</keyword>
<name>A0A1V6UIU2_9EURO</name>
<dbReference type="InterPro" id="IPR001650">
    <property type="entry name" value="Helicase_C-like"/>
</dbReference>
<dbReference type="SMART" id="SM00487">
    <property type="entry name" value="DEXDc"/>
    <property type="match status" value="1"/>
</dbReference>
<evidence type="ECO:0000256" key="11">
    <source>
        <dbReference type="ARBA" id="ARBA00037566"/>
    </source>
</evidence>
<keyword evidence="6 16" id="KW-0347">Helicase</keyword>
<evidence type="ECO:0000256" key="4">
    <source>
        <dbReference type="ARBA" id="ARBA00022741"/>
    </source>
</evidence>
<evidence type="ECO:0000256" key="12">
    <source>
        <dbReference type="ARBA" id="ARBA00038002"/>
    </source>
</evidence>
<dbReference type="GO" id="GO:0003723">
    <property type="term" value="F:RNA binding"/>
    <property type="evidence" value="ECO:0007669"/>
    <property type="project" value="UniProtKB-UniRule"/>
</dbReference>
<keyword evidence="5 16" id="KW-0378">Hydrolase</keyword>
<feature type="domain" description="Helicase ATP-binding" evidence="19">
    <location>
        <begin position="41"/>
        <end position="244"/>
    </location>
</feature>
<dbReference type="InterPro" id="IPR011545">
    <property type="entry name" value="DEAD/DEAH_box_helicase_dom"/>
</dbReference>
<evidence type="ECO:0000256" key="13">
    <source>
        <dbReference type="ARBA" id="ARBA00038757"/>
    </source>
</evidence>
<evidence type="ECO:0000256" key="5">
    <source>
        <dbReference type="ARBA" id="ARBA00022801"/>
    </source>
</evidence>
<proteinExistence type="inferred from homology"/>
<evidence type="ECO:0000256" key="14">
    <source>
        <dbReference type="ARBA" id="ARBA00047984"/>
    </source>
</evidence>
<feature type="compositionally biased region" description="Low complexity" evidence="18">
    <location>
        <begin position="530"/>
        <end position="540"/>
    </location>
</feature>
<dbReference type="PROSITE" id="PS51192">
    <property type="entry name" value="HELICASE_ATP_BIND_1"/>
    <property type="match status" value="1"/>
</dbReference>
<keyword evidence="3" id="KW-0698">rRNA processing</keyword>
<feature type="region of interest" description="Disordered" evidence="18">
    <location>
        <begin position="525"/>
        <end position="588"/>
    </location>
</feature>
<dbReference type="SUPFAM" id="SSF52540">
    <property type="entry name" value="P-loop containing nucleoside triphosphate hydrolases"/>
    <property type="match status" value="1"/>
</dbReference>
<keyword evidence="10" id="KW-0539">Nucleus</keyword>
<organism evidence="22 23">
    <name type="scientific">Penicillium coprophilum</name>
    <dbReference type="NCBI Taxonomy" id="36646"/>
    <lineage>
        <taxon>Eukaryota</taxon>
        <taxon>Fungi</taxon>
        <taxon>Dikarya</taxon>
        <taxon>Ascomycota</taxon>
        <taxon>Pezizomycotina</taxon>
        <taxon>Eurotiomycetes</taxon>
        <taxon>Eurotiomycetidae</taxon>
        <taxon>Eurotiales</taxon>
        <taxon>Aspergillaceae</taxon>
        <taxon>Penicillium</taxon>
    </lineage>
</organism>
<evidence type="ECO:0000259" key="21">
    <source>
        <dbReference type="PROSITE" id="PS51195"/>
    </source>
</evidence>
<comment type="caution">
    <text evidence="22">The sequence shown here is derived from an EMBL/GenBank/DDBJ whole genome shotgun (WGS) entry which is preliminary data.</text>
</comment>
<sequence length="628" mass="70034">MPPKSSSRAWDALTPPLSEWTLDAVAAMGFTRMTPVQASAIPLFMQHKDVVVEAVTGSGKTLSFLIPIVEKLLRLDQPLKKHHVGAIVIAPTRELAVQIHQVLISLLEFHPASATAIKPAEEGAPRAKISSSTLRVVPQLLLGGGTSPAEDLKLFLKNSPNVLVSTPGRLLELLSSPHVHCPQASFEMLVLDEADRLLDLGFKDDLQKILGRLPKQRRTGLFSASISEAVDQIVRLGLRNPVKIAVKVRGGAGVEEKRTPASLQMTYLTTPPLHKYAILKHILSTVQPTPQKTIFFVSTCSSVDYLATILPIILGDEFVLVPLHGKHQANVRQKNFNRFTTSTTPSILLTTDVAARGLDIPSVDLVVQIDPPSDPKTFIHRCGRAGRAGRRGLSIVLIHPGREEDYVSFLEIRKTPVAPYTLPEFTDEQAMASIDKVRKAVLKDRAMHDKGQKAFVSWLRSYSKHQASSIFRVADLDWEALGKAWGLLKLPKMPEARSFEGDRTLGIKIEWSDYTYKDKQQEKRRKEAIAEAANGQGAEQGTKRRATESVAWSQKNEERDKKFKKKEFNKARKEKERWEKLPEDQKQKALETERMLEEIRAKNEQQRLLNLAAKAEEAKNGGEFKGFD</sequence>
<evidence type="ECO:0000256" key="15">
    <source>
        <dbReference type="PROSITE-ProRule" id="PRU00552"/>
    </source>
</evidence>
<evidence type="ECO:0000259" key="19">
    <source>
        <dbReference type="PROSITE" id="PS51192"/>
    </source>
</evidence>
<evidence type="ECO:0000256" key="8">
    <source>
        <dbReference type="ARBA" id="ARBA00022884"/>
    </source>
</evidence>
<comment type="domain">
    <text evidence="17">The Q motif is unique to and characteristic of the DEAD box family of RNA helicases and controls ATP binding and hydrolysis.</text>
</comment>
<evidence type="ECO:0000256" key="16">
    <source>
        <dbReference type="RuleBase" id="RU000492"/>
    </source>
</evidence>
<dbReference type="PROSITE" id="PS00039">
    <property type="entry name" value="DEAD_ATP_HELICASE"/>
    <property type="match status" value="1"/>
</dbReference>
<evidence type="ECO:0000259" key="20">
    <source>
        <dbReference type="PROSITE" id="PS51194"/>
    </source>
</evidence>
<dbReference type="SMART" id="SM01178">
    <property type="entry name" value="DUF4217"/>
    <property type="match status" value="1"/>
</dbReference>
<feature type="domain" description="Helicase C-terminal" evidence="20">
    <location>
        <begin position="278"/>
        <end position="442"/>
    </location>
</feature>
<dbReference type="GO" id="GO:0003724">
    <property type="term" value="F:RNA helicase activity"/>
    <property type="evidence" value="ECO:0007669"/>
    <property type="project" value="UniProtKB-EC"/>
</dbReference>
<dbReference type="InterPro" id="IPR014001">
    <property type="entry name" value="Helicase_ATP-bd"/>
</dbReference>
<dbReference type="InterPro" id="IPR056330">
    <property type="entry name" value="CTT_SPB4"/>
</dbReference>
<evidence type="ECO:0000256" key="2">
    <source>
        <dbReference type="ARBA" id="ARBA00022517"/>
    </source>
</evidence>
<dbReference type="GO" id="GO:0005730">
    <property type="term" value="C:nucleolus"/>
    <property type="evidence" value="ECO:0007669"/>
    <property type="project" value="UniProtKB-SubCell"/>
</dbReference>
<keyword evidence="23" id="KW-1185">Reference proteome</keyword>
<dbReference type="PROSITE" id="PS51194">
    <property type="entry name" value="HELICASE_CTER"/>
    <property type="match status" value="1"/>
</dbReference>
<protein>
    <recommendedName>
        <fullName evidence="17">ATP-dependent RNA helicase</fullName>
        <ecNumber evidence="17">3.6.4.13</ecNumber>
    </recommendedName>
</protein>
<accession>A0A1V6UIU2</accession>
<feature type="short sequence motif" description="Q motif" evidence="15">
    <location>
        <begin position="10"/>
        <end position="38"/>
    </location>
</feature>
<evidence type="ECO:0000256" key="7">
    <source>
        <dbReference type="ARBA" id="ARBA00022840"/>
    </source>
</evidence>
<keyword evidence="4 16" id="KW-0547">Nucleotide-binding</keyword>
<dbReference type="CDD" id="cd18787">
    <property type="entry name" value="SF2_C_DEAD"/>
    <property type="match status" value="1"/>
</dbReference>
<comment type="function">
    <text evidence="17">RNA helicase.</text>
</comment>
<comment type="subunit">
    <text evidence="13">Component of pre-60S ribosomal complexes.</text>
</comment>
<dbReference type="InterPro" id="IPR025313">
    <property type="entry name" value="SPB4-like_CTE"/>
</dbReference>
<dbReference type="PANTHER" id="PTHR24031">
    <property type="entry name" value="RNA HELICASE"/>
    <property type="match status" value="1"/>
</dbReference>
<evidence type="ECO:0000256" key="1">
    <source>
        <dbReference type="ARBA" id="ARBA00004604"/>
    </source>
</evidence>
<reference evidence="23" key="1">
    <citation type="journal article" date="2017" name="Nat. Microbiol.">
        <title>Global analysis of biosynthetic gene clusters reveals vast potential of secondary metabolite production in Penicillium species.</title>
        <authorList>
            <person name="Nielsen J.C."/>
            <person name="Grijseels S."/>
            <person name="Prigent S."/>
            <person name="Ji B."/>
            <person name="Dainat J."/>
            <person name="Nielsen K.F."/>
            <person name="Frisvad J.C."/>
            <person name="Workman M."/>
            <person name="Nielsen J."/>
        </authorList>
    </citation>
    <scope>NUCLEOTIDE SEQUENCE [LARGE SCALE GENOMIC DNA]</scope>
    <source>
        <strain evidence="23">IBT 31321</strain>
    </source>
</reference>
<dbReference type="STRING" id="36646.A0A1V6UIU2"/>
<dbReference type="AlphaFoldDB" id="A0A1V6UIU2"/>
<comment type="catalytic activity">
    <reaction evidence="14 17">
        <text>ATP + H2O = ADP + phosphate + H(+)</text>
        <dbReference type="Rhea" id="RHEA:13065"/>
        <dbReference type="ChEBI" id="CHEBI:15377"/>
        <dbReference type="ChEBI" id="CHEBI:15378"/>
        <dbReference type="ChEBI" id="CHEBI:30616"/>
        <dbReference type="ChEBI" id="CHEBI:43474"/>
        <dbReference type="ChEBI" id="CHEBI:456216"/>
        <dbReference type="EC" id="3.6.4.13"/>
    </reaction>
</comment>
<dbReference type="InterPro" id="IPR000629">
    <property type="entry name" value="RNA-helicase_DEAD-box_CS"/>
</dbReference>
<dbReference type="CDD" id="cd17960">
    <property type="entry name" value="DEADc_DDX55"/>
    <property type="match status" value="1"/>
</dbReference>
<feature type="domain" description="DEAD-box RNA helicase Q" evidence="21">
    <location>
        <begin position="10"/>
        <end position="38"/>
    </location>
</feature>
<comment type="similarity">
    <text evidence="12">Belongs to the DEAD box helicase family. DDX55/SPB4 subfamily.</text>
</comment>
<evidence type="ECO:0000256" key="18">
    <source>
        <dbReference type="SAM" id="MobiDB-lite"/>
    </source>
</evidence>
<dbReference type="Proteomes" id="UP000191500">
    <property type="component" value="Unassembled WGS sequence"/>
</dbReference>
<comment type="subcellular location">
    <subcellularLocation>
        <location evidence="1">Nucleus</location>
        <location evidence="1">Nucleolus</location>
    </subcellularLocation>
</comment>
<dbReference type="Pfam" id="PF00271">
    <property type="entry name" value="Helicase_C"/>
    <property type="match status" value="1"/>
</dbReference>
<dbReference type="InterPro" id="IPR014014">
    <property type="entry name" value="RNA_helicase_DEAD_Q_motif"/>
</dbReference>
<dbReference type="Pfam" id="PF13959">
    <property type="entry name" value="CTE_SPB4"/>
    <property type="match status" value="1"/>
</dbReference>
<dbReference type="Pfam" id="PF00270">
    <property type="entry name" value="DEAD"/>
    <property type="match status" value="1"/>
</dbReference>
<keyword evidence="9" id="KW-0175">Coiled coil</keyword>
<dbReference type="GO" id="GO:0006364">
    <property type="term" value="P:rRNA processing"/>
    <property type="evidence" value="ECO:0007669"/>
    <property type="project" value="UniProtKB-KW"/>
</dbReference>
<dbReference type="SMART" id="SM00490">
    <property type="entry name" value="HELICc"/>
    <property type="match status" value="1"/>
</dbReference>
<dbReference type="InterPro" id="IPR027417">
    <property type="entry name" value="P-loop_NTPase"/>
</dbReference>
<evidence type="ECO:0000256" key="6">
    <source>
        <dbReference type="ARBA" id="ARBA00022806"/>
    </source>
</evidence>